<dbReference type="HAMAP" id="MF_01924">
    <property type="entry name" value="A_A_dipeptidase"/>
    <property type="match status" value="1"/>
</dbReference>
<feature type="active site" description="Proton donor/acceptor" evidence="9">
    <location>
        <position position="203"/>
    </location>
</feature>
<keyword evidence="12" id="KW-1185">Reference proteome</keyword>
<dbReference type="PIRSF" id="PIRSF026671">
    <property type="entry name" value="AA_dipeptidase"/>
    <property type="match status" value="1"/>
</dbReference>
<comment type="similarity">
    <text evidence="9 10">Belongs to the peptidase M15D family.</text>
</comment>
<dbReference type="GO" id="GO:0071555">
    <property type="term" value="P:cell wall organization"/>
    <property type="evidence" value="ECO:0007669"/>
    <property type="project" value="UniProtKB-KW"/>
</dbReference>
<evidence type="ECO:0000256" key="2">
    <source>
        <dbReference type="ARBA" id="ARBA00022670"/>
    </source>
</evidence>
<keyword evidence="8 10" id="KW-0961">Cell wall biogenesis/degradation</keyword>
<accession>A0A2T1GL66</accession>
<evidence type="ECO:0000256" key="1">
    <source>
        <dbReference type="ARBA" id="ARBA00001362"/>
    </source>
</evidence>
<reference evidence="11 12" key="1">
    <citation type="submission" date="2018-03" db="EMBL/GenBank/DDBJ databases">
        <title>The ancient ancestry and fast evolution of plastids.</title>
        <authorList>
            <person name="Moore K.R."/>
            <person name="Magnabosco C."/>
            <person name="Momper L."/>
            <person name="Gold D.A."/>
            <person name="Bosak T."/>
            <person name="Fournier G.P."/>
        </authorList>
    </citation>
    <scope>NUCLEOTIDE SEQUENCE [LARGE SCALE GENOMIC DNA]</scope>
    <source>
        <strain evidence="11 12">CCALA 037</strain>
    </source>
</reference>
<sequence>MKPYRQVPIQECHEPLVVIPLELFAIETPHPYIKCGADYQGRSPYYLRQGVLDRLIKAQAGLQQIHPGWQIQIFDAYRPVEVQQYMVDYTFAQTVAQRELDLAQLSEAQIEKIWQDVYTIWAIPSFDLKTPPPHSTGAAIDITLVDERGNLVDMGSPIDEMSDRSRPEYFANCQDPVEQQYHRHRQLLCQIMTDVGFARHPDEWWHFSIGDQLWAWLSDRNNPQPTTSAYYGRAL</sequence>
<dbReference type="OrthoDB" id="9801430at2"/>
<dbReference type="PANTHER" id="PTHR43126">
    <property type="entry name" value="D-ALANYL-D-ALANINE DIPEPTIDASE"/>
    <property type="match status" value="1"/>
</dbReference>
<dbReference type="GO" id="GO:0006508">
    <property type="term" value="P:proteolysis"/>
    <property type="evidence" value="ECO:0007669"/>
    <property type="project" value="UniProtKB-KW"/>
</dbReference>
<dbReference type="GO" id="GO:0008270">
    <property type="term" value="F:zinc ion binding"/>
    <property type="evidence" value="ECO:0007669"/>
    <property type="project" value="UniProtKB-UniRule"/>
</dbReference>
<dbReference type="EC" id="3.4.13.22" evidence="9 10"/>
<comment type="catalytic activity">
    <reaction evidence="1 9 10">
        <text>D-alanyl-D-alanine + H2O = 2 D-alanine</text>
        <dbReference type="Rhea" id="RHEA:20661"/>
        <dbReference type="ChEBI" id="CHEBI:15377"/>
        <dbReference type="ChEBI" id="CHEBI:57416"/>
        <dbReference type="ChEBI" id="CHEBI:57822"/>
        <dbReference type="EC" id="3.4.13.22"/>
    </reaction>
</comment>
<evidence type="ECO:0000313" key="12">
    <source>
        <dbReference type="Proteomes" id="UP000238937"/>
    </source>
</evidence>
<dbReference type="GO" id="GO:0160237">
    <property type="term" value="F:D-Ala-D-Ala dipeptidase activity"/>
    <property type="evidence" value="ECO:0007669"/>
    <property type="project" value="UniProtKB-EC"/>
</dbReference>
<comment type="caution">
    <text evidence="11">The sequence shown here is derived from an EMBL/GenBank/DDBJ whole genome shotgun (WGS) entry which is preliminary data.</text>
</comment>
<keyword evidence="2 9" id="KW-0645">Protease</keyword>
<keyword evidence="7 9" id="KW-0482">Metalloprotease</keyword>
<protein>
    <recommendedName>
        <fullName evidence="9 10">D-alanyl-D-alanine dipeptidase</fullName>
        <shortName evidence="9 10">D-Ala-D-Ala dipeptidase</shortName>
        <ecNumber evidence="9 10">3.4.13.22</ecNumber>
    </recommendedName>
</protein>
<keyword evidence="6 9" id="KW-0224">Dipeptidase</keyword>
<evidence type="ECO:0000256" key="9">
    <source>
        <dbReference type="HAMAP-Rule" id="MF_01924"/>
    </source>
</evidence>
<feature type="binding site" evidence="9">
    <location>
        <position position="206"/>
    </location>
    <ligand>
        <name>Zn(2+)</name>
        <dbReference type="ChEBI" id="CHEBI:29105"/>
        <note>catalytic</note>
    </ligand>
</feature>
<gene>
    <name evidence="11" type="ORF">C7B77_04040</name>
</gene>
<feature type="site" description="Transition state stabilizer" evidence="9">
    <location>
        <position position="78"/>
    </location>
</feature>
<keyword evidence="3 9" id="KW-0479">Metal-binding</keyword>
<dbReference type="InterPro" id="IPR000755">
    <property type="entry name" value="A_A_dipeptidase"/>
</dbReference>
<evidence type="ECO:0000256" key="3">
    <source>
        <dbReference type="ARBA" id="ARBA00022723"/>
    </source>
</evidence>
<comment type="cofactor">
    <cofactor evidence="9">
        <name>Zn(2+)</name>
        <dbReference type="ChEBI" id="CHEBI:29105"/>
    </cofactor>
    <text evidence="9">Binds 1 zinc ion per subunit.</text>
</comment>
<organism evidence="11 12">
    <name type="scientific">Chamaesiphon polymorphus CCALA 037</name>
    <dbReference type="NCBI Taxonomy" id="2107692"/>
    <lineage>
        <taxon>Bacteria</taxon>
        <taxon>Bacillati</taxon>
        <taxon>Cyanobacteriota</taxon>
        <taxon>Cyanophyceae</taxon>
        <taxon>Gomontiellales</taxon>
        <taxon>Chamaesiphonaceae</taxon>
        <taxon>Chamaesiphon</taxon>
    </lineage>
</organism>
<feature type="binding site" evidence="9">
    <location>
        <position position="134"/>
    </location>
    <ligand>
        <name>Zn(2+)</name>
        <dbReference type="ChEBI" id="CHEBI:29105"/>
        <note>catalytic</note>
    </ligand>
</feature>
<dbReference type="AlphaFoldDB" id="A0A2T1GL66"/>
<evidence type="ECO:0000256" key="8">
    <source>
        <dbReference type="ARBA" id="ARBA00023316"/>
    </source>
</evidence>
<evidence type="ECO:0000256" key="6">
    <source>
        <dbReference type="ARBA" id="ARBA00022997"/>
    </source>
</evidence>
<dbReference type="EMBL" id="PVWO01000029">
    <property type="protein sequence ID" value="PSB58604.1"/>
    <property type="molecule type" value="Genomic_DNA"/>
</dbReference>
<evidence type="ECO:0000256" key="10">
    <source>
        <dbReference type="PIRNR" id="PIRNR026671"/>
    </source>
</evidence>
<evidence type="ECO:0000256" key="7">
    <source>
        <dbReference type="ARBA" id="ARBA00023049"/>
    </source>
</evidence>
<dbReference type="Gene3D" id="3.30.1380.10">
    <property type="match status" value="1"/>
</dbReference>
<dbReference type="SUPFAM" id="SSF55166">
    <property type="entry name" value="Hedgehog/DD-peptidase"/>
    <property type="match status" value="1"/>
</dbReference>
<dbReference type="Proteomes" id="UP000238937">
    <property type="component" value="Unassembled WGS sequence"/>
</dbReference>
<keyword evidence="5 9" id="KW-0862">Zinc</keyword>
<dbReference type="Pfam" id="PF01427">
    <property type="entry name" value="Peptidase_M15"/>
    <property type="match status" value="1"/>
</dbReference>
<dbReference type="RefSeq" id="WP_106300569.1">
    <property type="nucleotide sequence ID" value="NZ_PVWO01000029.1"/>
</dbReference>
<name>A0A2T1GL66_9CYAN</name>
<proteinExistence type="inferred from homology"/>
<feature type="binding site" evidence="9">
    <location>
        <position position="141"/>
    </location>
    <ligand>
        <name>Zn(2+)</name>
        <dbReference type="ChEBI" id="CHEBI:29105"/>
        <note>catalytic</note>
    </ligand>
</feature>
<comment type="function">
    <text evidence="9 10">Catalyzes hydrolysis of the D-alanyl-D-alanine dipeptide.</text>
</comment>
<dbReference type="InterPro" id="IPR009045">
    <property type="entry name" value="Zn_M74/Hedgehog-like"/>
</dbReference>
<dbReference type="PANTHER" id="PTHR43126:SF2">
    <property type="entry name" value="D-ALANYL-D-ALANINE DIPEPTIDASE"/>
    <property type="match status" value="1"/>
</dbReference>
<evidence type="ECO:0000256" key="5">
    <source>
        <dbReference type="ARBA" id="ARBA00022833"/>
    </source>
</evidence>
<dbReference type="CDD" id="cd14843">
    <property type="entry name" value="D-Ala-D-Ala_dipeptidase_like"/>
    <property type="match status" value="1"/>
</dbReference>
<evidence type="ECO:0000313" key="11">
    <source>
        <dbReference type="EMBL" id="PSB58604.1"/>
    </source>
</evidence>
<dbReference type="GO" id="GO:0008237">
    <property type="term" value="F:metallopeptidase activity"/>
    <property type="evidence" value="ECO:0007669"/>
    <property type="project" value="UniProtKB-KW"/>
</dbReference>
<evidence type="ECO:0000256" key="4">
    <source>
        <dbReference type="ARBA" id="ARBA00022801"/>
    </source>
</evidence>
<keyword evidence="4 9" id="KW-0378">Hydrolase</keyword>